<dbReference type="Proteomes" id="UP000503440">
    <property type="component" value="Plasmid pB18-3"/>
</dbReference>
<accession>A0A6C0Y739</accession>
<geneLocation type="plasmid" evidence="2">
    <name>pb18-3</name>
</geneLocation>
<sequence>MHINNLTADQIAEINAFLANGNNASFDEKTINFFNAITQPDNDPIGLIGNCEIALRGQIITLEDSNRYSGFAFPTQETPEVLNALYRDEMEAERDQYSDEDFEALCNEHLADRKAAVPQHALVLRTASSSGVLDLLFLNSEFKPIAVTMLKLKYL</sequence>
<evidence type="ECO:0000313" key="1">
    <source>
        <dbReference type="EMBL" id="QIC72077.1"/>
    </source>
</evidence>
<dbReference type="RefSeq" id="WP_163146636.1">
    <property type="nucleotide sequence ID" value="NZ_CP044458.1"/>
</dbReference>
<organism evidence="1 2">
    <name type="scientific">Acinetobacter indicus</name>
    <dbReference type="NCBI Taxonomy" id="756892"/>
    <lineage>
        <taxon>Bacteria</taxon>
        <taxon>Pseudomonadati</taxon>
        <taxon>Pseudomonadota</taxon>
        <taxon>Gammaproteobacteria</taxon>
        <taxon>Moraxellales</taxon>
        <taxon>Moraxellaceae</taxon>
        <taxon>Acinetobacter</taxon>
    </lineage>
</organism>
<proteinExistence type="predicted"/>
<keyword evidence="1" id="KW-0614">Plasmid</keyword>
<reference evidence="1 2" key="1">
    <citation type="submission" date="2019-09" db="EMBL/GenBank/DDBJ databases">
        <title>Non-baumannii Acinetobacter spp. carrying blaNDM-1 isolated in China.</title>
        <authorList>
            <person name="Cui C."/>
            <person name="Chen C."/>
            <person name="Sun J."/>
            <person name="Liu Y."/>
        </authorList>
    </citation>
    <scope>NUCLEOTIDE SEQUENCE [LARGE SCALE GENOMIC DNA]</scope>
    <source>
        <strain evidence="1 2">B18</strain>
        <plasmid evidence="2">pb18-3</plasmid>
    </source>
</reference>
<dbReference type="AlphaFoldDB" id="A0A6C0Y739"/>
<name>A0A6C0Y739_9GAMM</name>
<gene>
    <name evidence="1" type="ORF">FSC09_17110</name>
</gene>
<protein>
    <submittedName>
        <fullName evidence="1">Uncharacterized protein</fullName>
    </submittedName>
</protein>
<dbReference type="EMBL" id="CP044458">
    <property type="protein sequence ID" value="QIC72077.1"/>
    <property type="molecule type" value="Genomic_DNA"/>
</dbReference>
<evidence type="ECO:0000313" key="2">
    <source>
        <dbReference type="Proteomes" id="UP000503440"/>
    </source>
</evidence>